<dbReference type="EMBL" id="BPLR01005766">
    <property type="protein sequence ID" value="GIY04900.1"/>
    <property type="molecule type" value="Genomic_DNA"/>
</dbReference>
<sequence length="77" mass="8707">MHKDGTEREIEPYKENRLTDTGTVTRELSRRPDIRWRNRIDKWTFSGLGGLLVVVAIFSTFLSGLKVVTSADAANGR</sequence>
<evidence type="ECO:0000313" key="2">
    <source>
        <dbReference type="EMBL" id="GIY04900.1"/>
    </source>
</evidence>
<accession>A0AAV4Q753</accession>
<proteinExistence type="predicted"/>
<protein>
    <submittedName>
        <fullName evidence="2">Uncharacterized protein</fullName>
    </submittedName>
</protein>
<dbReference type="Proteomes" id="UP001054945">
    <property type="component" value="Unassembled WGS sequence"/>
</dbReference>
<organism evidence="2 3">
    <name type="scientific">Caerostris extrusa</name>
    <name type="common">Bark spider</name>
    <name type="synonym">Caerostris bankana</name>
    <dbReference type="NCBI Taxonomy" id="172846"/>
    <lineage>
        <taxon>Eukaryota</taxon>
        <taxon>Metazoa</taxon>
        <taxon>Ecdysozoa</taxon>
        <taxon>Arthropoda</taxon>
        <taxon>Chelicerata</taxon>
        <taxon>Arachnida</taxon>
        <taxon>Araneae</taxon>
        <taxon>Araneomorphae</taxon>
        <taxon>Entelegynae</taxon>
        <taxon>Araneoidea</taxon>
        <taxon>Araneidae</taxon>
        <taxon>Caerostris</taxon>
    </lineage>
</organism>
<comment type="caution">
    <text evidence="2">The sequence shown here is derived from an EMBL/GenBank/DDBJ whole genome shotgun (WGS) entry which is preliminary data.</text>
</comment>
<name>A0AAV4Q753_CAEEX</name>
<feature type="transmembrane region" description="Helical" evidence="1">
    <location>
        <begin position="43"/>
        <end position="62"/>
    </location>
</feature>
<keyword evidence="1" id="KW-0812">Transmembrane</keyword>
<gene>
    <name evidence="2" type="ORF">CEXT_585361</name>
</gene>
<keyword evidence="1" id="KW-0472">Membrane</keyword>
<keyword evidence="1" id="KW-1133">Transmembrane helix</keyword>
<keyword evidence="3" id="KW-1185">Reference proteome</keyword>
<evidence type="ECO:0000313" key="3">
    <source>
        <dbReference type="Proteomes" id="UP001054945"/>
    </source>
</evidence>
<evidence type="ECO:0000256" key="1">
    <source>
        <dbReference type="SAM" id="Phobius"/>
    </source>
</evidence>
<reference evidence="2 3" key="1">
    <citation type="submission" date="2021-06" db="EMBL/GenBank/DDBJ databases">
        <title>Caerostris extrusa draft genome.</title>
        <authorList>
            <person name="Kono N."/>
            <person name="Arakawa K."/>
        </authorList>
    </citation>
    <scope>NUCLEOTIDE SEQUENCE [LARGE SCALE GENOMIC DNA]</scope>
</reference>
<dbReference type="AlphaFoldDB" id="A0AAV4Q753"/>